<name>A0A8G2CMQ5_ACIRU</name>
<dbReference type="AlphaFoldDB" id="A0A8G2CMQ5"/>
<evidence type="ECO:0000259" key="2">
    <source>
        <dbReference type="Pfam" id="PF00437"/>
    </source>
</evidence>
<dbReference type="InterPro" id="IPR027417">
    <property type="entry name" value="P-loop_NTPase"/>
</dbReference>
<accession>A0A8G2CMQ5</accession>
<keyword evidence="4" id="KW-1185">Reference proteome</keyword>
<feature type="domain" description="Bacterial type II secretion system protein E" evidence="2">
    <location>
        <begin position="131"/>
        <end position="320"/>
    </location>
</feature>
<evidence type="ECO:0000256" key="1">
    <source>
        <dbReference type="ARBA" id="ARBA00006611"/>
    </source>
</evidence>
<proteinExistence type="inferred from homology"/>
<dbReference type="InterPro" id="IPR001482">
    <property type="entry name" value="T2SS/T4SS_dom"/>
</dbReference>
<dbReference type="Proteomes" id="UP000186308">
    <property type="component" value="Unassembled WGS sequence"/>
</dbReference>
<gene>
    <name evidence="3" type="ORF">SAMN05421828_12316</name>
</gene>
<dbReference type="Gene3D" id="3.40.50.300">
    <property type="entry name" value="P-loop containing nucleotide triphosphate hydrolases"/>
    <property type="match status" value="1"/>
</dbReference>
<reference evidence="3 4" key="1">
    <citation type="submission" date="2017-01" db="EMBL/GenBank/DDBJ databases">
        <authorList>
            <person name="Varghese N."/>
            <person name="Submissions S."/>
        </authorList>
    </citation>
    <scope>NUCLEOTIDE SEQUENCE [LARGE SCALE GENOMIC DNA]</scope>
    <source>
        <strain evidence="3 4">ATCC 35905</strain>
    </source>
</reference>
<comment type="caution">
    <text evidence="3">The sequence shown here is derived from an EMBL/GenBank/DDBJ whole genome shotgun (WGS) entry which is preliminary data.</text>
</comment>
<evidence type="ECO:0000313" key="3">
    <source>
        <dbReference type="EMBL" id="SIR29142.1"/>
    </source>
</evidence>
<protein>
    <submittedName>
        <fullName evidence="3">Tfp pilus assembly protein PilT, pilus retraction ATPase</fullName>
    </submittedName>
</protein>
<sequence>MVSRGPDNRPIKDYRKFHRTILSDPSDNFDRPIAVQEFLRRAVQEGVSELFFGDLRPVVAKIDWEFCAATNHLLTPQDLRGLRKFLFGDHTQPASPHRHWHKIGRVHLRDKEYLRYEVTETEIHDASELRGHEIVLRLLPNVLPDIEFYELDRELRDHLPRSGLVLVSGGADSDATGLIAALVRWVVEDRSVEHRAVIYALTDYSFTQELRPIAWEKSSILQVETPPGEPLNRAMVQATAIGADVVAIGACRDPATMEIALALAAEGKRVFVGVGTSGVMNTVARVLALLSRGRGEDHAPGLPELALNLRTIISQKMVRNQQGSISALQEYLIVGPPLREALLQTAPSGWPLPFLTYFEAEGESFAACASVARNAGVISTEVFRRVVAETTAPIITRRPARAAGATQAKKS</sequence>
<comment type="similarity">
    <text evidence="1">Belongs to the GSP E family.</text>
</comment>
<dbReference type="Pfam" id="PF00437">
    <property type="entry name" value="T2SSE"/>
    <property type="match status" value="1"/>
</dbReference>
<dbReference type="SUPFAM" id="SSF52540">
    <property type="entry name" value="P-loop containing nucleoside triphosphate hydrolases"/>
    <property type="match status" value="1"/>
</dbReference>
<organism evidence="3 4">
    <name type="scientific">Acidiphilium rubrum</name>
    <dbReference type="NCBI Taxonomy" id="526"/>
    <lineage>
        <taxon>Bacteria</taxon>
        <taxon>Pseudomonadati</taxon>
        <taxon>Pseudomonadota</taxon>
        <taxon>Alphaproteobacteria</taxon>
        <taxon>Acetobacterales</taxon>
        <taxon>Acidocellaceae</taxon>
        <taxon>Acidiphilium</taxon>
    </lineage>
</organism>
<dbReference type="EMBL" id="FTNE01000023">
    <property type="protein sequence ID" value="SIR29142.1"/>
    <property type="molecule type" value="Genomic_DNA"/>
</dbReference>
<evidence type="ECO:0000313" key="4">
    <source>
        <dbReference type="Proteomes" id="UP000186308"/>
    </source>
</evidence>